<evidence type="ECO:0008006" key="3">
    <source>
        <dbReference type="Google" id="ProtNLM"/>
    </source>
</evidence>
<evidence type="ECO:0000256" key="1">
    <source>
        <dbReference type="ARBA" id="ARBA00023172"/>
    </source>
</evidence>
<dbReference type="GO" id="GO:0015074">
    <property type="term" value="P:DNA integration"/>
    <property type="evidence" value="ECO:0007669"/>
    <property type="project" value="InterPro"/>
</dbReference>
<sequence>MINKRMSALSYLFKLLNFKDVTKKFIVRQILRSYRKEQARKDRRRPISLSLLNKLFDQLRGVCFSGYEENLFKLAFSLAFYGAFRISELVSKNKIGRGGLFLEDIQCSENHLSIYLKFSKTDVFGKGKMITLNRIKESPTCPVRCLENFLKAKPDKSLTFLIHDDGQALSAFQFLAVLRNCLKNLGLNEKEYASHSF</sequence>
<name>A0A974BRT6_XENLA</name>
<evidence type="ECO:0000313" key="2">
    <source>
        <dbReference type="EMBL" id="OCT57120.1"/>
    </source>
</evidence>
<dbReference type="InterPro" id="IPR052925">
    <property type="entry name" value="Phage_Integrase-like_Recomb"/>
</dbReference>
<dbReference type="Proteomes" id="UP000694892">
    <property type="component" value="Unassembled WGS sequence"/>
</dbReference>
<proteinExistence type="predicted"/>
<dbReference type="PANTHER" id="PTHR34605:SF8">
    <property type="entry name" value="FILAGGRIN-2-LIKE ISOFORM X1"/>
    <property type="match status" value="1"/>
</dbReference>
<dbReference type="InterPro" id="IPR013762">
    <property type="entry name" value="Integrase-like_cat_sf"/>
</dbReference>
<accession>A0A974BRT6</accession>
<dbReference type="SUPFAM" id="SSF56349">
    <property type="entry name" value="DNA breaking-rejoining enzymes"/>
    <property type="match status" value="1"/>
</dbReference>
<dbReference type="GO" id="GO:0003677">
    <property type="term" value="F:DNA binding"/>
    <property type="evidence" value="ECO:0007669"/>
    <property type="project" value="InterPro"/>
</dbReference>
<keyword evidence="1" id="KW-0233">DNA recombination</keyword>
<organism evidence="2">
    <name type="scientific">Xenopus laevis</name>
    <name type="common">African clawed frog</name>
    <dbReference type="NCBI Taxonomy" id="8355"/>
    <lineage>
        <taxon>Eukaryota</taxon>
        <taxon>Metazoa</taxon>
        <taxon>Chordata</taxon>
        <taxon>Craniata</taxon>
        <taxon>Vertebrata</taxon>
        <taxon>Euteleostomi</taxon>
        <taxon>Amphibia</taxon>
        <taxon>Batrachia</taxon>
        <taxon>Anura</taxon>
        <taxon>Pipoidea</taxon>
        <taxon>Pipidae</taxon>
        <taxon>Xenopodinae</taxon>
        <taxon>Xenopus</taxon>
        <taxon>Xenopus</taxon>
    </lineage>
</organism>
<protein>
    <recommendedName>
        <fullName evidence="3">Tyr recombinase domain-containing protein</fullName>
    </recommendedName>
</protein>
<dbReference type="EMBL" id="KV467234">
    <property type="protein sequence ID" value="OCT57120.1"/>
    <property type="molecule type" value="Genomic_DNA"/>
</dbReference>
<reference evidence="2" key="1">
    <citation type="submission" date="2016-05" db="EMBL/GenBank/DDBJ databases">
        <title>WGS assembly of Xenopus laevis.</title>
        <authorList>
            <person name="Session A."/>
            <person name="Uno Y."/>
            <person name="Kwon T."/>
            <person name="Chapman J."/>
            <person name="Toyoda A."/>
            <person name="Takahashi S."/>
            <person name="Fukui A."/>
            <person name="Hikosaka A."/>
            <person name="Putnam N."/>
            <person name="Stites J."/>
            <person name="Van Heeringen S."/>
            <person name="Quigley I."/>
            <person name="Heinz S."/>
            <person name="Hellsten U."/>
            <person name="Lyons J."/>
            <person name="Suzuki A."/>
            <person name="Kondo M."/>
            <person name="Ogino H."/>
            <person name="Ochi H."/>
            <person name="Bogdanovic O."/>
            <person name="Lister R."/>
            <person name="Georgiou G."/>
            <person name="Paranjpe S."/>
            <person name="Van Kruijsbergen I."/>
            <person name="Mozaffari S."/>
            <person name="Shu S."/>
            <person name="Schmutz J."/>
            <person name="Jenkins J."/>
            <person name="Grimwood J."/>
            <person name="Carlson J."/>
            <person name="Mitros T."/>
            <person name="Simakov O."/>
            <person name="Heald R."/>
            <person name="Miller K."/>
            <person name="Haudenschild C."/>
            <person name="Kuroki Y."/>
            <person name="Tanaka T."/>
            <person name="Michiue T."/>
            <person name="Watanabe M."/>
            <person name="Kinoshita T."/>
            <person name="Ohta Y."/>
            <person name="Mawaribuchi S."/>
            <person name="Suzuki Y."/>
            <person name="Haramoto Y."/>
            <person name="Yamamoto T."/>
            <person name="Takagi C."/>
            <person name="Kitzman J."/>
            <person name="Shendure J."/>
            <person name="Nakayama T."/>
            <person name="Izutsu Y."/>
            <person name="Robert J."/>
            <person name="Dichmann D."/>
            <person name="Flajnik M."/>
            <person name="Houston D."/>
            <person name="Marcotte E."/>
            <person name="Wallingford J."/>
            <person name="Ito Y."/>
            <person name="Asashima M."/>
            <person name="Ueno N."/>
            <person name="Matsuda Y."/>
            <person name="Jan Veenstra G."/>
            <person name="Fujiyama A."/>
            <person name="Harland R."/>
            <person name="Taira M."/>
            <person name="Rokhsar D.S."/>
        </authorList>
    </citation>
    <scope>NUCLEOTIDE SEQUENCE</scope>
    <source>
        <strain evidence="2">J</strain>
        <tissue evidence="2">Blood</tissue>
    </source>
</reference>
<dbReference type="PANTHER" id="PTHR34605">
    <property type="entry name" value="PHAGE_INTEGRASE DOMAIN-CONTAINING PROTEIN"/>
    <property type="match status" value="1"/>
</dbReference>
<gene>
    <name evidence="2" type="ORF">XELAEV_18003998mg</name>
</gene>
<dbReference type="InterPro" id="IPR011010">
    <property type="entry name" value="DNA_brk_join_enz"/>
</dbReference>
<dbReference type="Gene3D" id="1.10.443.10">
    <property type="entry name" value="Intergrase catalytic core"/>
    <property type="match status" value="1"/>
</dbReference>
<dbReference type="AlphaFoldDB" id="A0A974BRT6"/>
<dbReference type="GO" id="GO:0006310">
    <property type="term" value="P:DNA recombination"/>
    <property type="evidence" value="ECO:0007669"/>
    <property type="project" value="UniProtKB-KW"/>
</dbReference>